<name>A0A1L9UUA9_ASPBC</name>
<dbReference type="GeneID" id="93578554"/>
<dbReference type="EMBL" id="KV878681">
    <property type="protein sequence ID" value="OJJ75333.1"/>
    <property type="molecule type" value="Genomic_DNA"/>
</dbReference>
<dbReference type="GO" id="GO:0009116">
    <property type="term" value="P:nucleoside metabolic process"/>
    <property type="evidence" value="ECO:0007669"/>
    <property type="project" value="InterPro"/>
</dbReference>
<keyword evidence="2" id="KW-1185">Reference proteome</keyword>
<dbReference type="OMA" id="ANCDRSK"/>
<evidence type="ECO:0000313" key="1">
    <source>
        <dbReference type="EMBL" id="OJJ75333.1"/>
    </source>
</evidence>
<protein>
    <submittedName>
        <fullName evidence="1">Uncharacterized protein</fullName>
    </submittedName>
</protein>
<evidence type="ECO:0000313" key="2">
    <source>
        <dbReference type="Proteomes" id="UP000184499"/>
    </source>
</evidence>
<dbReference type="Gene3D" id="3.40.50.1580">
    <property type="entry name" value="Nucleoside phosphorylase domain"/>
    <property type="match status" value="1"/>
</dbReference>
<dbReference type="RefSeq" id="XP_067482580.1">
    <property type="nucleotide sequence ID" value="XM_067626066.1"/>
</dbReference>
<organism evidence="1 2">
    <name type="scientific">Aspergillus brasiliensis (strain CBS 101740 / IMI 381727 / IBT 21946)</name>
    <dbReference type="NCBI Taxonomy" id="767769"/>
    <lineage>
        <taxon>Eukaryota</taxon>
        <taxon>Fungi</taxon>
        <taxon>Dikarya</taxon>
        <taxon>Ascomycota</taxon>
        <taxon>Pezizomycotina</taxon>
        <taxon>Eurotiomycetes</taxon>
        <taxon>Eurotiomycetidae</taxon>
        <taxon>Eurotiales</taxon>
        <taxon>Aspergillaceae</taxon>
        <taxon>Aspergillus</taxon>
        <taxon>Aspergillus subgen. Circumdati</taxon>
    </lineage>
</organism>
<dbReference type="GO" id="GO:0003824">
    <property type="term" value="F:catalytic activity"/>
    <property type="evidence" value="ECO:0007669"/>
    <property type="project" value="InterPro"/>
</dbReference>
<dbReference type="InterPro" id="IPR035994">
    <property type="entry name" value="Nucleoside_phosphorylase_sf"/>
</dbReference>
<accession>A0A1L9UUA9</accession>
<dbReference type="AlphaFoldDB" id="A0A1L9UUA9"/>
<dbReference type="STRING" id="767769.A0A1L9UUA9"/>
<gene>
    <name evidence="1" type="ORF">ASPBRDRAFT_483200</name>
</gene>
<reference evidence="2" key="1">
    <citation type="journal article" date="2017" name="Genome Biol.">
        <title>Comparative genomics reveals high biological diversity and specific adaptations in the industrially and medically important fungal genus Aspergillus.</title>
        <authorList>
            <person name="de Vries R.P."/>
            <person name="Riley R."/>
            <person name="Wiebenga A."/>
            <person name="Aguilar-Osorio G."/>
            <person name="Amillis S."/>
            <person name="Uchima C.A."/>
            <person name="Anderluh G."/>
            <person name="Asadollahi M."/>
            <person name="Askin M."/>
            <person name="Barry K."/>
            <person name="Battaglia E."/>
            <person name="Bayram O."/>
            <person name="Benocci T."/>
            <person name="Braus-Stromeyer S.A."/>
            <person name="Caldana C."/>
            <person name="Canovas D."/>
            <person name="Cerqueira G.C."/>
            <person name="Chen F."/>
            <person name="Chen W."/>
            <person name="Choi C."/>
            <person name="Clum A."/>
            <person name="Dos Santos R.A."/>
            <person name="Damasio A.R."/>
            <person name="Diallinas G."/>
            <person name="Emri T."/>
            <person name="Fekete E."/>
            <person name="Flipphi M."/>
            <person name="Freyberg S."/>
            <person name="Gallo A."/>
            <person name="Gournas C."/>
            <person name="Habgood R."/>
            <person name="Hainaut M."/>
            <person name="Harispe M.L."/>
            <person name="Henrissat B."/>
            <person name="Hilden K.S."/>
            <person name="Hope R."/>
            <person name="Hossain A."/>
            <person name="Karabika E."/>
            <person name="Karaffa L."/>
            <person name="Karanyi Z."/>
            <person name="Krasevec N."/>
            <person name="Kuo A."/>
            <person name="Kusch H."/>
            <person name="LaButti K."/>
            <person name="Lagendijk E.L."/>
            <person name="Lapidus A."/>
            <person name="Levasseur A."/>
            <person name="Lindquist E."/>
            <person name="Lipzen A."/>
            <person name="Logrieco A.F."/>
            <person name="MacCabe A."/>
            <person name="Maekelae M.R."/>
            <person name="Malavazi I."/>
            <person name="Melin P."/>
            <person name="Meyer V."/>
            <person name="Mielnichuk N."/>
            <person name="Miskei M."/>
            <person name="Molnar A.P."/>
            <person name="Mule G."/>
            <person name="Ngan C.Y."/>
            <person name="Orejas M."/>
            <person name="Orosz E."/>
            <person name="Ouedraogo J.P."/>
            <person name="Overkamp K.M."/>
            <person name="Park H.-S."/>
            <person name="Perrone G."/>
            <person name="Piumi F."/>
            <person name="Punt P.J."/>
            <person name="Ram A.F."/>
            <person name="Ramon A."/>
            <person name="Rauscher S."/>
            <person name="Record E."/>
            <person name="Riano-Pachon D.M."/>
            <person name="Robert V."/>
            <person name="Roehrig J."/>
            <person name="Ruller R."/>
            <person name="Salamov A."/>
            <person name="Salih N.S."/>
            <person name="Samson R.A."/>
            <person name="Sandor E."/>
            <person name="Sanguinetti M."/>
            <person name="Schuetze T."/>
            <person name="Sepcic K."/>
            <person name="Shelest E."/>
            <person name="Sherlock G."/>
            <person name="Sophianopoulou V."/>
            <person name="Squina F.M."/>
            <person name="Sun H."/>
            <person name="Susca A."/>
            <person name="Todd R.B."/>
            <person name="Tsang A."/>
            <person name="Unkles S.E."/>
            <person name="van de Wiele N."/>
            <person name="van Rossen-Uffink D."/>
            <person name="Oliveira J.V."/>
            <person name="Vesth T.C."/>
            <person name="Visser J."/>
            <person name="Yu J.-H."/>
            <person name="Zhou M."/>
            <person name="Andersen M.R."/>
            <person name="Archer D.B."/>
            <person name="Baker S.E."/>
            <person name="Benoit I."/>
            <person name="Brakhage A.A."/>
            <person name="Braus G.H."/>
            <person name="Fischer R."/>
            <person name="Frisvad J.C."/>
            <person name="Goldman G.H."/>
            <person name="Houbraken J."/>
            <person name="Oakley B."/>
            <person name="Pocsi I."/>
            <person name="Scazzocchio C."/>
            <person name="Seiboth B."/>
            <person name="vanKuyk P.A."/>
            <person name="Wortman J."/>
            <person name="Dyer P.S."/>
            <person name="Grigoriev I.V."/>
        </authorList>
    </citation>
    <scope>NUCLEOTIDE SEQUENCE [LARGE SCALE GENOMIC DNA]</scope>
    <source>
        <strain evidence="2">CBS 101740 / IMI 381727 / IBT 21946</strain>
    </source>
</reference>
<dbReference type="OrthoDB" id="1577640at2759"/>
<dbReference type="VEuPathDB" id="FungiDB:ASPBRDRAFT_483200"/>
<dbReference type="Proteomes" id="UP000184499">
    <property type="component" value="Unassembled WGS sequence"/>
</dbReference>
<dbReference type="InterPro" id="IPR053137">
    <property type="entry name" value="NLR-like"/>
</dbReference>
<dbReference type="SUPFAM" id="SSF53167">
    <property type="entry name" value="Purine and uridine phosphorylases"/>
    <property type="match status" value="1"/>
</dbReference>
<dbReference type="PANTHER" id="PTHR46082">
    <property type="entry name" value="ATP/GTP-BINDING PROTEIN-RELATED"/>
    <property type="match status" value="1"/>
</dbReference>
<dbReference type="PANTHER" id="PTHR46082:SF11">
    <property type="entry name" value="AAA+ ATPASE DOMAIN-CONTAINING PROTEIN-RELATED"/>
    <property type="match status" value="1"/>
</dbReference>
<sequence length="290" mass="31568">MHTYGPQLRCADYRVGWVCTLPLELTAAEVMLDMEHGRPSDLEVMSEFDDNQYEFGQIGGHNVVLAVLPAGGYGVTQAALAANMMKRAFPAIQFALLVGIGGGVPSKTHDIRLGDVVVSTPGAGHPGVLQYDLGKRGLDDDFTTTGVLRKPARKALAAINVMRARYMRKNGGLADAINEILEKNPIMCDEFSHPGMVNDVLYRAEYDHVPGDDCANCSKHMVISRKARRTSEPRIHYGLIGSGNQVIKNGKVREVLREKHNVLCFEMEAAGALVSNEDTTSGSIESFPNL</sequence>
<proteinExistence type="predicted"/>